<dbReference type="CDD" id="cd05251">
    <property type="entry name" value="NmrA_like_SDR_a"/>
    <property type="match status" value="1"/>
</dbReference>
<comment type="similarity">
    <text evidence="1">Belongs to the NmrA-type oxidoreductase family.</text>
</comment>
<protein>
    <recommendedName>
        <fullName evidence="3">NmrA-like domain-containing protein</fullName>
    </recommendedName>
</protein>
<keyword evidence="2" id="KW-0521">NADP</keyword>
<evidence type="ECO:0000256" key="1">
    <source>
        <dbReference type="ARBA" id="ARBA00006328"/>
    </source>
</evidence>
<organism evidence="4 5">
    <name type="scientific">Lipomyces tetrasporus</name>
    <dbReference type="NCBI Taxonomy" id="54092"/>
    <lineage>
        <taxon>Eukaryota</taxon>
        <taxon>Fungi</taxon>
        <taxon>Dikarya</taxon>
        <taxon>Ascomycota</taxon>
        <taxon>Saccharomycotina</taxon>
        <taxon>Lipomycetes</taxon>
        <taxon>Lipomycetales</taxon>
        <taxon>Lipomycetaceae</taxon>
        <taxon>Lipomyces</taxon>
    </lineage>
</organism>
<accession>A0AAD7QQK9</accession>
<feature type="domain" description="NmrA-like" evidence="3">
    <location>
        <begin position="3"/>
        <end position="287"/>
    </location>
</feature>
<dbReference type="AlphaFoldDB" id="A0AAD7QQK9"/>
<dbReference type="PANTHER" id="PTHR42748:SF7">
    <property type="entry name" value="NMRA LIKE REDOX SENSOR 1-RELATED"/>
    <property type="match status" value="1"/>
</dbReference>
<gene>
    <name evidence="4" type="ORF">POJ06DRAFT_257065</name>
</gene>
<dbReference type="GeneID" id="80883274"/>
<dbReference type="SUPFAM" id="SSF51735">
    <property type="entry name" value="NAD(P)-binding Rossmann-fold domains"/>
    <property type="match status" value="1"/>
</dbReference>
<evidence type="ECO:0000259" key="3">
    <source>
        <dbReference type="Pfam" id="PF05368"/>
    </source>
</evidence>
<dbReference type="EMBL" id="JARPMG010000007">
    <property type="protein sequence ID" value="KAJ8099483.1"/>
    <property type="molecule type" value="Genomic_DNA"/>
</dbReference>
<comment type="caution">
    <text evidence="4">The sequence shown here is derived from an EMBL/GenBank/DDBJ whole genome shotgun (WGS) entry which is preliminary data.</text>
</comment>
<dbReference type="GO" id="GO:0005634">
    <property type="term" value="C:nucleus"/>
    <property type="evidence" value="ECO:0007669"/>
    <property type="project" value="TreeGrafter"/>
</dbReference>
<dbReference type="PANTHER" id="PTHR42748">
    <property type="entry name" value="NITROGEN METABOLITE REPRESSION PROTEIN NMRA FAMILY MEMBER"/>
    <property type="match status" value="1"/>
</dbReference>
<keyword evidence="5" id="KW-1185">Reference proteome</keyword>
<dbReference type="Gene3D" id="3.90.25.10">
    <property type="entry name" value="UDP-galactose 4-epimerase, domain 1"/>
    <property type="match status" value="1"/>
</dbReference>
<dbReference type="InterPro" id="IPR036291">
    <property type="entry name" value="NAD(P)-bd_dom_sf"/>
</dbReference>
<dbReference type="Proteomes" id="UP001217417">
    <property type="component" value="Unassembled WGS sequence"/>
</dbReference>
<dbReference type="Pfam" id="PF05368">
    <property type="entry name" value="NmrA"/>
    <property type="match status" value="1"/>
</dbReference>
<evidence type="ECO:0000313" key="5">
    <source>
        <dbReference type="Proteomes" id="UP001217417"/>
    </source>
</evidence>
<dbReference type="RefSeq" id="XP_056042933.1">
    <property type="nucleotide sequence ID" value="XM_056188108.1"/>
</dbReference>
<dbReference type="InterPro" id="IPR051164">
    <property type="entry name" value="NmrA-like_oxidored"/>
</dbReference>
<proteinExistence type="inferred from homology"/>
<dbReference type="InterPro" id="IPR008030">
    <property type="entry name" value="NmrA-like"/>
</dbReference>
<name>A0AAD7QQK9_9ASCO</name>
<evidence type="ECO:0000313" key="4">
    <source>
        <dbReference type="EMBL" id="KAJ8099483.1"/>
    </source>
</evidence>
<dbReference type="Gene3D" id="3.40.50.720">
    <property type="entry name" value="NAD(P)-binding Rossmann-like Domain"/>
    <property type="match status" value="1"/>
</dbReference>
<evidence type="ECO:0000256" key="2">
    <source>
        <dbReference type="ARBA" id="ARBA00022857"/>
    </source>
</evidence>
<reference evidence="4" key="1">
    <citation type="submission" date="2023-03" db="EMBL/GenBank/DDBJ databases">
        <title>Near-Complete genome sequence of Lipomyces tetrasporous NRRL Y-64009, an oleaginous yeast capable of growing on lignocellulosic hydrolysates.</title>
        <authorList>
            <consortium name="Lawrence Berkeley National Laboratory"/>
            <person name="Jagtap S.S."/>
            <person name="Liu J.-J."/>
            <person name="Walukiewicz H.E."/>
            <person name="Pangilinan J."/>
            <person name="Lipzen A."/>
            <person name="Ahrendt S."/>
            <person name="Koriabine M."/>
            <person name="Cobaugh K."/>
            <person name="Salamov A."/>
            <person name="Yoshinaga Y."/>
            <person name="Ng V."/>
            <person name="Daum C."/>
            <person name="Grigoriev I.V."/>
            <person name="Slininger P.J."/>
            <person name="Dien B.S."/>
            <person name="Jin Y.-S."/>
            <person name="Rao C.V."/>
        </authorList>
    </citation>
    <scope>NUCLEOTIDE SEQUENCE</scope>
    <source>
        <strain evidence="4">NRRL Y-64009</strain>
    </source>
</reference>
<sequence length="307" mass="33802">MATRTVLITGATGKQGGATISALIALPDLPFQKVLALTRNPDSSATQALVAKSPNKISIIRGDLDNSDAIFDSAGGRGAVWGVFSVQQAMGGGASWKSEERQGKALIDSAVKYGVSHFVYTSVDRSGNRSDENPTNVPHFISKHRIEQHLKERASESNMSWTILRPVAFFEDMTPDFAGRLFATAWKSNLPPDKPLQLVATEDIGYFAAQALVHPESWHNRALSIAGDELTFSEANEIFKSVTGNRAGIATTNWIIVWAIETLVKELRTMFTFFAKEGYGADIEELRKMHPQLQDFKKWLQTSVFVK</sequence>